<proteinExistence type="predicted"/>
<accession>A0AAW0L0A6</accession>
<dbReference type="EMBL" id="PKMF04000198">
    <property type="protein sequence ID" value="KAK7843726.1"/>
    <property type="molecule type" value="Genomic_DNA"/>
</dbReference>
<feature type="region of interest" description="Disordered" evidence="1">
    <location>
        <begin position="70"/>
        <end position="91"/>
    </location>
</feature>
<name>A0AAW0L0A6_QUESU</name>
<evidence type="ECO:0000313" key="3">
    <source>
        <dbReference type="Proteomes" id="UP000237347"/>
    </source>
</evidence>
<comment type="caution">
    <text evidence="2">The sequence shown here is derived from an EMBL/GenBank/DDBJ whole genome shotgun (WGS) entry which is preliminary data.</text>
</comment>
<dbReference type="Proteomes" id="UP000237347">
    <property type="component" value="Unassembled WGS sequence"/>
</dbReference>
<evidence type="ECO:0000256" key="1">
    <source>
        <dbReference type="SAM" id="MobiDB-lite"/>
    </source>
</evidence>
<protein>
    <submittedName>
        <fullName evidence="2">Uncharacterized protein</fullName>
    </submittedName>
</protein>
<dbReference type="AlphaFoldDB" id="A0AAW0L0A6"/>
<sequence length="91" mass="10529">MEEYRHKDFLHFLLTEFKENTGHNSSRIKLFNITHVQANGQAVNELTQDALADAELKEEVKHLKSMLEQETSQMADQSEHCVEQQAIQMAD</sequence>
<reference evidence="2 3" key="1">
    <citation type="journal article" date="2018" name="Sci. Data">
        <title>The draft genome sequence of cork oak.</title>
        <authorList>
            <person name="Ramos A.M."/>
            <person name="Usie A."/>
            <person name="Barbosa P."/>
            <person name="Barros P.M."/>
            <person name="Capote T."/>
            <person name="Chaves I."/>
            <person name="Simoes F."/>
            <person name="Abreu I."/>
            <person name="Carrasquinho I."/>
            <person name="Faro C."/>
            <person name="Guimaraes J.B."/>
            <person name="Mendonca D."/>
            <person name="Nobrega F."/>
            <person name="Rodrigues L."/>
            <person name="Saibo N.J.M."/>
            <person name="Varela M.C."/>
            <person name="Egas C."/>
            <person name="Matos J."/>
            <person name="Miguel C.M."/>
            <person name="Oliveira M.M."/>
            <person name="Ricardo C.P."/>
            <person name="Goncalves S."/>
        </authorList>
    </citation>
    <scope>NUCLEOTIDE SEQUENCE [LARGE SCALE GENOMIC DNA]</scope>
    <source>
        <strain evidence="3">cv. HL8</strain>
    </source>
</reference>
<keyword evidence="3" id="KW-1185">Reference proteome</keyword>
<evidence type="ECO:0000313" key="2">
    <source>
        <dbReference type="EMBL" id="KAK7843726.1"/>
    </source>
</evidence>
<organism evidence="2 3">
    <name type="scientific">Quercus suber</name>
    <name type="common">Cork oak</name>
    <dbReference type="NCBI Taxonomy" id="58331"/>
    <lineage>
        <taxon>Eukaryota</taxon>
        <taxon>Viridiplantae</taxon>
        <taxon>Streptophyta</taxon>
        <taxon>Embryophyta</taxon>
        <taxon>Tracheophyta</taxon>
        <taxon>Spermatophyta</taxon>
        <taxon>Magnoliopsida</taxon>
        <taxon>eudicotyledons</taxon>
        <taxon>Gunneridae</taxon>
        <taxon>Pentapetalae</taxon>
        <taxon>rosids</taxon>
        <taxon>fabids</taxon>
        <taxon>Fagales</taxon>
        <taxon>Fagaceae</taxon>
        <taxon>Quercus</taxon>
    </lineage>
</organism>
<gene>
    <name evidence="2" type="ORF">CFP56_012005</name>
</gene>